<sequence>MRILKVDQRNHYFEVIPENTEDLWHLEKVIEKGDVVSGSSTRKIKGKSEGEKAERLNVFVEVQAENVEFHEFSGQLRVNGLVVSGKPEEYVELKSFHALEVEPGKKIGVKKQALKHWQIERLEQAKKSSAREKLLAIVLDDEAAELALVKETGFDVKAKVFSGKEGKQFGGGGDPKKYFEEIARKALDLKPEKVLVAGPGFTKEAFKKFLAEKRLKLEAVYESTNSVGETGLNELLREGKLEKVAQEIGLTRETKAVEEFLMHVGKNDGLAEYGLKEVGAALQAGAVERLLVAEETLFGNRAAVEALMDAADRQRVEVKVIGSQHEAGRKLQGLGGVAAVLRYKRR</sequence>
<dbReference type="InterPro" id="IPR038069">
    <property type="entry name" value="Pelota/DOM34_N"/>
</dbReference>
<dbReference type="GO" id="GO:0005737">
    <property type="term" value="C:cytoplasm"/>
    <property type="evidence" value="ECO:0007669"/>
    <property type="project" value="UniProtKB-SubCell"/>
</dbReference>
<dbReference type="GO" id="GO:0046872">
    <property type="term" value="F:metal ion binding"/>
    <property type="evidence" value="ECO:0007669"/>
    <property type="project" value="UniProtKB-UniRule"/>
</dbReference>
<dbReference type="AlphaFoldDB" id="A0A7J4JLZ2"/>
<dbReference type="GO" id="GO:0016787">
    <property type="term" value="F:hydrolase activity"/>
    <property type="evidence" value="ECO:0007669"/>
    <property type="project" value="UniProtKB-KW"/>
</dbReference>
<dbReference type="GO" id="GO:0070651">
    <property type="term" value="P:nonfunctional rRNA decay"/>
    <property type="evidence" value="ECO:0007669"/>
    <property type="project" value="TreeGrafter"/>
</dbReference>
<evidence type="ECO:0000256" key="2">
    <source>
        <dbReference type="ARBA" id="ARBA00004496"/>
    </source>
</evidence>
<dbReference type="HAMAP" id="MF_01853">
    <property type="entry name" value="PelO"/>
    <property type="match status" value="1"/>
</dbReference>
<dbReference type="PANTHER" id="PTHR10853">
    <property type="entry name" value="PELOTA"/>
    <property type="match status" value="1"/>
</dbReference>
<reference evidence="13" key="1">
    <citation type="journal article" date="2020" name="bioRxiv">
        <title>A rank-normalized archaeal taxonomy based on genome phylogeny resolves widespread incomplete and uneven classifications.</title>
        <authorList>
            <person name="Rinke C."/>
            <person name="Chuvochina M."/>
            <person name="Mussig A.J."/>
            <person name="Chaumeil P.-A."/>
            <person name="Waite D.W."/>
            <person name="Whitman W.B."/>
            <person name="Parks D.H."/>
            <person name="Hugenholtz P."/>
        </authorList>
    </citation>
    <scope>NUCLEOTIDE SEQUENCE [LARGE SCALE GENOMIC DNA]</scope>
</reference>
<dbReference type="GO" id="GO:0032790">
    <property type="term" value="P:ribosome disassembly"/>
    <property type="evidence" value="ECO:0007669"/>
    <property type="project" value="TreeGrafter"/>
</dbReference>
<evidence type="ECO:0000259" key="10">
    <source>
        <dbReference type="SMART" id="SM01194"/>
    </source>
</evidence>
<name>A0A7J4JLZ2_9ARCH</name>
<evidence type="ECO:0000313" key="13">
    <source>
        <dbReference type="Proteomes" id="UP000564964"/>
    </source>
</evidence>
<gene>
    <name evidence="9" type="primary">pelA</name>
    <name evidence="11" type="ORF">HA252_02635</name>
    <name evidence="12" type="ORF">J4203_01530</name>
</gene>
<dbReference type="GO" id="GO:0070481">
    <property type="term" value="P:nuclear-transcribed mRNA catabolic process, non-stop decay"/>
    <property type="evidence" value="ECO:0007669"/>
    <property type="project" value="InterPro"/>
</dbReference>
<dbReference type="EMBL" id="DUGH01000065">
    <property type="protein sequence ID" value="HIH16276.1"/>
    <property type="molecule type" value="Genomic_DNA"/>
</dbReference>
<comment type="subcellular location">
    <subcellularLocation>
        <location evidence="2 9">Cytoplasm</location>
    </subcellularLocation>
</comment>
<comment type="caution">
    <text evidence="11">The sequence shown here is derived from an EMBL/GenBank/DDBJ whole genome shotgun (WGS) entry which is preliminary data.</text>
</comment>
<dbReference type="InterPro" id="IPR004405">
    <property type="entry name" value="TF_pelota"/>
</dbReference>
<dbReference type="SMART" id="SM01194">
    <property type="entry name" value="eRF1_1"/>
    <property type="match status" value="1"/>
</dbReference>
<evidence type="ECO:0000256" key="7">
    <source>
        <dbReference type="ARBA" id="ARBA00022759"/>
    </source>
</evidence>
<dbReference type="NCBIfam" id="TIGR00111">
    <property type="entry name" value="pelota"/>
    <property type="match status" value="1"/>
</dbReference>
<dbReference type="SUPFAM" id="SSF53137">
    <property type="entry name" value="Translational machinery components"/>
    <property type="match status" value="1"/>
</dbReference>
<evidence type="ECO:0000313" key="12">
    <source>
        <dbReference type="EMBL" id="MBS3062530.1"/>
    </source>
</evidence>
<keyword evidence="8 9" id="KW-0378">Hydrolase</keyword>
<dbReference type="PANTHER" id="PTHR10853:SF0">
    <property type="entry name" value="PROTEIN PELOTA HOMOLOG"/>
    <property type="match status" value="1"/>
</dbReference>
<keyword evidence="7 9" id="KW-0255">Endonuclease</keyword>
<comment type="subunit">
    <text evidence="9">Monomer.</text>
</comment>
<feature type="domain" description="eRF1/Pelota-like N-terminal" evidence="10">
    <location>
        <begin position="1"/>
        <end position="127"/>
    </location>
</feature>
<accession>A0A7J4JLZ2</accession>
<proteinExistence type="inferred from homology"/>
<evidence type="ECO:0000256" key="5">
    <source>
        <dbReference type="ARBA" id="ARBA00022722"/>
    </source>
</evidence>
<organism evidence="11 13">
    <name type="scientific">Candidatus Iainarchaeum sp</name>
    <dbReference type="NCBI Taxonomy" id="3101447"/>
    <lineage>
        <taxon>Archaea</taxon>
        <taxon>Candidatus Iainarchaeota</taxon>
        <taxon>Candidatus Iainarchaeia</taxon>
        <taxon>Candidatus Iainarchaeales</taxon>
        <taxon>Candidatus Iainarchaeaceae</taxon>
        <taxon>Candidatus Iainarchaeum</taxon>
    </lineage>
</organism>
<keyword evidence="4 9" id="KW-0963">Cytoplasm</keyword>
<dbReference type="Gene3D" id="3.30.420.60">
    <property type="entry name" value="eRF1 domain 2"/>
    <property type="match status" value="1"/>
</dbReference>
<protein>
    <recommendedName>
        <fullName evidence="9">Protein pelota homolog</fullName>
        <ecNumber evidence="9">3.1.-.-</ecNumber>
    </recommendedName>
</protein>
<dbReference type="InterPro" id="IPR029064">
    <property type="entry name" value="Ribosomal_eL30-like_sf"/>
</dbReference>
<evidence type="ECO:0000256" key="8">
    <source>
        <dbReference type="ARBA" id="ARBA00022801"/>
    </source>
</evidence>
<comment type="domain">
    <text evidence="9">The N-terminal domain has the RNA-binding Sm fold. It harbors the endoribonuclease activity.</text>
</comment>
<dbReference type="InterPro" id="IPR005142">
    <property type="entry name" value="eRF1_3"/>
</dbReference>
<dbReference type="InterPro" id="IPR005140">
    <property type="entry name" value="eRF1_Pelota-like_N"/>
</dbReference>
<comment type="similarity">
    <text evidence="3 9">Belongs to the eukaryotic release factor 1 family. Pelota subfamily.</text>
</comment>
<evidence type="ECO:0000256" key="6">
    <source>
        <dbReference type="ARBA" id="ARBA00022723"/>
    </source>
</evidence>
<comment type="function">
    <text evidence="9">May function in recognizing stalled ribosomes, interact with stem-loop structures in stalled mRNA molecules, and effect endonucleolytic cleavage of the mRNA. May play a role in the release non-functional ribosomes and degradation of damaged mRNAs. Has endoribonuclease activity.</text>
</comment>
<dbReference type="Gene3D" id="2.30.30.870">
    <property type="entry name" value="Pelota, domain A"/>
    <property type="match status" value="1"/>
</dbReference>
<evidence type="ECO:0000256" key="1">
    <source>
        <dbReference type="ARBA" id="ARBA00001968"/>
    </source>
</evidence>
<reference evidence="12" key="3">
    <citation type="submission" date="2021-05" db="EMBL/GenBank/DDBJ databases">
        <title>Protein family content uncovers lineage relationships and bacterial pathway maintenance mechanisms in DPANN archaea.</title>
        <authorList>
            <person name="Castelle C.J."/>
            <person name="Meheust R."/>
            <person name="Jaffe A.L."/>
            <person name="Seitz K."/>
            <person name="Gong X."/>
            <person name="Baker B.J."/>
            <person name="Banfield J.F."/>
        </authorList>
    </citation>
    <scope>NUCLEOTIDE SEQUENCE</scope>
    <source>
        <strain evidence="12">RIFCSPLOWO2_01_FULL_58_19</strain>
    </source>
</reference>
<comment type="cofactor">
    <cofactor evidence="1 9">
        <name>a divalent metal cation</name>
        <dbReference type="ChEBI" id="CHEBI:60240"/>
    </cofactor>
</comment>
<dbReference type="InterPro" id="IPR058547">
    <property type="entry name" value="Pelota_N"/>
</dbReference>
<dbReference type="SUPFAM" id="SSF55315">
    <property type="entry name" value="L30e-like"/>
    <property type="match status" value="1"/>
</dbReference>
<dbReference type="Gene3D" id="3.30.1330.30">
    <property type="match status" value="1"/>
</dbReference>
<dbReference type="GO" id="GO:0004519">
    <property type="term" value="F:endonuclease activity"/>
    <property type="evidence" value="ECO:0007669"/>
    <property type="project" value="UniProtKB-UniRule"/>
</dbReference>
<keyword evidence="6 9" id="KW-0479">Metal-binding</keyword>
<keyword evidence="5 9" id="KW-0540">Nuclease</keyword>
<dbReference type="Pfam" id="PF03465">
    <property type="entry name" value="eRF1_3"/>
    <property type="match status" value="1"/>
</dbReference>
<dbReference type="GO" id="GO:0070966">
    <property type="term" value="P:nuclear-transcribed mRNA catabolic process, no-go decay"/>
    <property type="evidence" value="ECO:0007669"/>
    <property type="project" value="InterPro"/>
</dbReference>
<dbReference type="EC" id="3.1.-.-" evidence="9"/>
<dbReference type="Proteomes" id="UP000678237">
    <property type="component" value="Unassembled WGS sequence"/>
</dbReference>
<evidence type="ECO:0000256" key="9">
    <source>
        <dbReference type="HAMAP-Rule" id="MF_01853"/>
    </source>
</evidence>
<dbReference type="GO" id="GO:0071025">
    <property type="term" value="P:RNA surveillance"/>
    <property type="evidence" value="ECO:0007669"/>
    <property type="project" value="InterPro"/>
</dbReference>
<dbReference type="EMBL" id="JAGVWE010000002">
    <property type="protein sequence ID" value="MBS3062530.1"/>
    <property type="molecule type" value="Genomic_DNA"/>
</dbReference>
<dbReference type="SUPFAM" id="SSF159065">
    <property type="entry name" value="Dom34/Pelota N-terminal domain-like"/>
    <property type="match status" value="1"/>
</dbReference>
<dbReference type="InterPro" id="IPR023521">
    <property type="entry name" value="Pelota_arc"/>
</dbReference>
<dbReference type="Proteomes" id="UP000564964">
    <property type="component" value="Unassembled WGS sequence"/>
</dbReference>
<reference evidence="12" key="2">
    <citation type="submission" date="2021-03" db="EMBL/GenBank/DDBJ databases">
        <authorList>
            <person name="Jaffe A."/>
        </authorList>
    </citation>
    <scope>NUCLEOTIDE SEQUENCE</scope>
    <source>
        <strain evidence="12">RIFCSPLOWO2_01_FULL_58_19</strain>
    </source>
</reference>
<evidence type="ECO:0000313" key="11">
    <source>
        <dbReference type="EMBL" id="HIH16276.1"/>
    </source>
</evidence>
<dbReference type="InterPro" id="IPR042226">
    <property type="entry name" value="eFR1_2_sf"/>
</dbReference>
<evidence type="ECO:0000256" key="4">
    <source>
        <dbReference type="ARBA" id="ARBA00022490"/>
    </source>
</evidence>
<evidence type="ECO:0000256" key="3">
    <source>
        <dbReference type="ARBA" id="ARBA00009504"/>
    </source>
</evidence>
<dbReference type="Pfam" id="PF26356">
    <property type="entry name" value="Pelota_N"/>
    <property type="match status" value="1"/>
</dbReference>